<keyword evidence="3" id="KW-0479">Metal-binding</keyword>
<feature type="domain" description="4Fe-4S ferredoxin-type" evidence="8">
    <location>
        <begin position="619"/>
        <end position="651"/>
    </location>
</feature>
<organism evidence="10 11">
    <name type="scientific">Adhaeribacter rhizoryzae</name>
    <dbReference type="NCBI Taxonomy" id="2607907"/>
    <lineage>
        <taxon>Bacteria</taxon>
        <taxon>Pseudomonadati</taxon>
        <taxon>Bacteroidota</taxon>
        <taxon>Cytophagia</taxon>
        <taxon>Cytophagales</taxon>
        <taxon>Hymenobacteraceae</taxon>
        <taxon>Adhaeribacter</taxon>
    </lineage>
</organism>
<dbReference type="PROSITE" id="PS51379">
    <property type="entry name" value="4FE4S_FER_2"/>
    <property type="match status" value="1"/>
</dbReference>
<keyword evidence="11" id="KW-1185">Reference proteome</keyword>
<dbReference type="PANTHER" id="PTHR11748:SF119">
    <property type="entry name" value="D-2-HYDROXYGLUTARATE DEHYDROGENASE"/>
    <property type="match status" value="1"/>
</dbReference>
<dbReference type="InterPro" id="IPR006094">
    <property type="entry name" value="Oxid_FAD_bind_N"/>
</dbReference>
<feature type="domain" description="FAD-binding PCMH-type" evidence="9">
    <location>
        <begin position="34"/>
        <end position="277"/>
    </location>
</feature>
<evidence type="ECO:0000256" key="7">
    <source>
        <dbReference type="ARBA" id="ARBA00023014"/>
    </source>
</evidence>
<dbReference type="InterPro" id="IPR017900">
    <property type="entry name" value="4Fe4S_Fe_S_CS"/>
</dbReference>
<dbReference type="InterPro" id="IPR004113">
    <property type="entry name" value="FAD-bd_oxidored_4_C"/>
</dbReference>
<dbReference type="SUPFAM" id="SSF55103">
    <property type="entry name" value="FAD-linked oxidases, C-terminal domain"/>
    <property type="match status" value="1"/>
</dbReference>
<dbReference type="PROSITE" id="PS51387">
    <property type="entry name" value="FAD_PCMH"/>
    <property type="match status" value="1"/>
</dbReference>
<dbReference type="AlphaFoldDB" id="A0A5M6DP00"/>
<keyword evidence="6" id="KW-0408">Iron</keyword>
<dbReference type="InterPro" id="IPR016164">
    <property type="entry name" value="FAD-linked_Oxase-like_C"/>
</dbReference>
<dbReference type="InterPro" id="IPR016167">
    <property type="entry name" value="FAD-bd_PCMH_sub1"/>
</dbReference>
<dbReference type="RefSeq" id="WP_150087817.1">
    <property type="nucleotide sequence ID" value="NZ_VWSF01000004.1"/>
</dbReference>
<dbReference type="Pfam" id="PF01565">
    <property type="entry name" value="FAD_binding_4"/>
    <property type="match status" value="1"/>
</dbReference>
<evidence type="ECO:0000256" key="5">
    <source>
        <dbReference type="ARBA" id="ARBA00023002"/>
    </source>
</evidence>
<keyword evidence="7" id="KW-0411">Iron-sulfur</keyword>
<evidence type="ECO:0000256" key="1">
    <source>
        <dbReference type="ARBA" id="ARBA00001974"/>
    </source>
</evidence>
<dbReference type="InterPro" id="IPR016166">
    <property type="entry name" value="FAD-bd_PCMH"/>
</dbReference>
<dbReference type="GO" id="GO:0008720">
    <property type="term" value="F:D-lactate dehydrogenase (NAD+) activity"/>
    <property type="evidence" value="ECO:0007669"/>
    <property type="project" value="TreeGrafter"/>
</dbReference>
<evidence type="ECO:0000256" key="2">
    <source>
        <dbReference type="ARBA" id="ARBA00022630"/>
    </source>
</evidence>
<dbReference type="PANTHER" id="PTHR11748">
    <property type="entry name" value="D-LACTATE DEHYDROGENASE"/>
    <property type="match status" value="1"/>
</dbReference>
<dbReference type="InterPro" id="IPR016169">
    <property type="entry name" value="FAD-bd_PCMH_sub2"/>
</dbReference>
<comment type="caution">
    <text evidence="10">The sequence shown here is derived from an EMBL/GenBank/DDBJ whole genome shotgun (WGS) entry which is preliminary data.</text>
</comment>
<dbReference type="Pfam" id="PF02913">
    <property type="entry name" value="FAD-oxidase_C"/>
    <property type="match status" value="1"/>
</dbReference>
<dbReference type="Gene3D" id="3.30.465.10">
    <property type="match status" value="1"/>
</dbReference>
<dbReference type="InterPro" id="IPR036318">
    <property type="entry name" value="FAD-bd_PCMH-like_sf"/>
</dbReference>
<dbReference type="Gene3D" id="1.10.45.10">
    <property type="entry name" value="Vanillyl-alcohol Oxidase, Chain A, domain 4"/>
    <property type="match status" value="1"/>
</dbReference>
<evidence type="ECO:0000256" key="6">
    <source>
        <dbReference type="ARBA" id="ARBA00023004"/>
    </source>
</evidence>
<evidence type="ECO:0000259" key="9">
    <source>
        <dbReference type="PROSITE" id="PS51387"/>
    </source>
</evidence>
<dbReference type="InterPro" id="IPR017896">
    <property type="entry name" value="4Fe4S_Fe-S-bd"/>
</dbReference>
<dbReference type="EMBL" id="VWSF01000004">
    <property type="protein sequence ID" value="KAA5547900.1"/>
    <property type="molecule type" value="Genomic_DNA"/>
</dbReference>
<dbReference type="PROSITE" id="PS00198">
    <property type="entry name" value="4FE4S_FER_1"/>
    <property type="match status" value="1"/>
</dbReference>
<dbReference type="SUPFAM" id="SSF56176">
    <property type="entry name" value="FAD-binding/transporter-associated domain-like"/>
    <property type="match status" value="1"/>
</dbReference>
<proteinExistence type="predicted"/>
<protein>
    <submittedName>
        <fullName evidence="10">FAD-binding protein</fullName>
    </submittedName>
</protein>
<evidence type="ECO:0000256" key="4">
    <source>
        <dbReference type="ARBA" id="ARBA00022827"/>
    </source>
</evidence>
<dbReference type="Gene3D" id="3.30.70.2740">
    <property type="match status" value="1"/>
</dbReference>
<evidence type="ECO:0000259" key="8">
    <source>
        <dbReference type="PROSITE" id="PS51379"/>
    </source>
</evidence>
<gene>
    <name evidence="10" type="ORF">F0145_08155</name>
</gene>
<comment type="cofactor">
    <cofactor evidence="1">
        <name>FAD</name>
        <dbReference type="ChEBI" id="CHEBI:57692"/>
    </cofactor>
</comment>
<accession>A0A5M6DP00</accession>
<dbReference type="Proteomes" id="UP000323426">
    <property type="component" value="Unassembled WGS sequence"/>
</dbReference>
<evidence type="ECO:0000313" key="11">
    <source>
        <dbReference type="Proteomes" id="UP000323426"/>
    </source>
</evidence>
<sequence length="980" mass="108798">MNTELLQKLAGELEGELHFDTTMRTLYATDASAYREFPLAVAFPQNIADIKKLITFARREKTSLIPRTAGTSLAGQVVGNGIVVDVSRTFTQILELNKEEGWVRVQPGVIRDELNFFLKPHGLYFGPETSTANRAMIGGMVGNNSCGSNSVVYRSTREHVLSVKAILSDGSETEFTSLSPAEFEAKCQGEGTASDLETRVYQAVKAMLSHPETQTEIRKEFPKKTVERRNTGYAVDLLLETNPFTSGSEDFNFCKLIAGSEGTLAFLTEIKLNVVALPPKEIGLLCVHTNTIDESLRANLIALQHNPSACELMDHYVLECTKANIEQRQNRFFVQGDPGAILVVEIAKHTPAEVHETAEALIADLKAAGLGYHFPLVTGPDTKKVWTLRKAGLGLLSNIPGDAKPVAVIEDTAVDVNDLPDFIAEFNLILKQHDLYCVHYAHAGSGELHLRPIINLKTVEGNRLFRTIAEEIARLVKKYGGSLSGEHGDGRLRGEFIPWMIGEKNYRLLEEIKRTWDPNNIFNPGKIVKTPAMDTNLRYQAGQETPEFDTVFKFRNEQGILRAAELCNGSGDCRKTQLTGGTMCPSYMATRNEKDTTRGRANMLREFLTNSPKANRFDHQEIMDTMDLCISCKGCKSECPSNVDVAKLKAEFLQHYYDANGISLRTRMVGNYTKANQLASAAPGIYNFFAKNSLTGDLTKKILGFAPQRSLPTLQETTLRAWFKKHLKETKATKATKGVVNLFCDEFTNYNDTDIGIKAVLLLEKLGYEVRLPKHEESGRTYLSKGLVRDAKKLAQRNVALLKELVNADAPLVGIEPSAILTLRDEYLDLIEDDQLPAAKQIAANSWLIDEFIAMERFKGNISPEAFTQEKRHIKLHGHCHQKALSSLVHTQKMLTLPTNYSVDIIPSGCCGMAGSFGYEAEHYDVSMQIGELVLFPTVRKTPEDVIIAAPGTSCRHQIKDGTGRKAIHTLEVLWDALIK</sequence>
<dbReference type="GO" id="GO:0004458">
    <property type="term" value="F:D-lactate dehydrogenase (cytochrome) activity"/>
    <property type="evidence" value="ECO:0007669"/>
    <property type="project" value="TreeGrafter"/>
</dbReference>
<keyword evidence="5" id="KW-0560">Oxidoreductase</keyword>
<dbReference type="GO" id="GO:0071949">
    <property type="term" value="F:FAD binding"/>
    <property type="evidence" value="ECO:0007669"/>
    <property type="project" value="InterPro"/>
</dbReference>
<dbReference type="Gene3D" id="3.30.43.10">
    <property type="entry name" value="Uridine Diphospho-n-acetylenolpyruvylglucosamine Reductase, domain 2"/>
    <property type="match status" value="1"/>
</dbReference>
<evidence type="ECO:0000313" key="10">
    <source>
        <dbReference type="EMBL" id="KAA5547900.1"/>
    </source>
</evidence>
<dbReference type="GO" id="GO:1903457">
    <property type="term" value="P:lactate catabolic process"/>
    <property type="evidence" value="ECO:0007669"/>
    <property type="project" value="TreeGrafter"/>
</dbReference>
<dbReference type="SUPFAM" id="SSF46548">
    <property type="entry name" value="alpha-helical ferredoxin"/>
    <property type="match status" value="1"/>
</dbReference>
<keyword evidence="2" id="KW-0285">Flavoprotein</keyword>
<name>A0A5M6DP00_9BACT</name>
<dbReference type="InterPro" id="IPR016171">
    <property type="entry name" value="Vanillyl_alc_oxidase_C-sub2"/>
</dbReference>
<dbReference type="GO" id="GO:0051536">
    <property type="term" value="F:iron-sulfur cluster binding"/>
    <property type="evidence" value="ECO:0007669"/>
    <property type="project" value="UniProtKB-KW"/>
</dbReference>
<reference evidence="10 11" key="1">
    <citation type="submission" date="2019-09" db="EMBL/GenBank/DDBJ databases">
        <title>Genome sequence and assembly of Adhaeribacter sp.</title>
        <authorList>
            <person name="Chhetri G."/>
        </authorList>
    </citation>
    <scope>NUCLEOTIDE SEQUENCE [LARGE SCALE GENOMIC DNA]</scope>
    <source>
        <strain evidence="10 11">DK36</strain>
    </source>
</reference>
<evidence type="ECO:0000256" key="3">
    <source>
        <dbReference type="ARBA" id="ARBA00022723"/>
    </source>
</evidence>
<dbReference type="GO" id="GO:0046872">
    <property type="term" value="F:metal ion binding"/>
    <property type="evidence" value="ECO:0007669"/>
    <property type="project" value="UniProtKB-KW"/>
</dbReference>
<dbReference type="Pfam" id="PF13534">
    <property type="entry name" value="Fer4_17"/>
    <property type="match status" value="1"/>
</dbReference>
<keyword evidence="4" id="KW-0274">FAD</keyword>